<dbReference type="AlphaFoldDB" id="B1Y923"/>
<dbReference type="KEGG" id="tne:Tneu_1326"/>
<sequence length="246" mass="28626">MAMRRSASGLEERLVKLLFIKHHDVDTTLRNLSRLLNAPYSTVRDVVYRLEAEGVVKAIRLGREHLIKLKDLSKTLELGYLTEDFVAENFGHVTPLLARKDGVYLSDELYITLPFRTKRHEAFTRLIELDLKARENMDPHLARLGEWPRLSLLFYRVVLVPEDENRLQWIRGVGLESLGYYEPAYGFFTFLLYVLKKMTALSWEEAYCKATQLIKEYVRETRSGNSIIEKIIDNIIENMKGICVES</sequence>
<accession>B1Y923</accession>
<dbReference type="eggNOG" id="arCOG07035">
    <property type="taxonomic scope" value="Archaea"/>
</dbReference>
<name>B1Y923_PYRNV</name>
<dbReference type="STRING" id="444157.Tneu_1326"/>
<dbReference type="EMBL" id="CP001014">
    <property type="protein sequence ID" value="ACB40252.1"/>
    <property type="molecule type" value="Genomic_DNA"/>
</dbReference>
<dbReference type="InterPro" id="IPR036390">
    <property type="entry name" value="WH_DNA-bd_sf"/>
</dbReference>
<organism evidence="1 2">
    <name type="scientific">Pyrobaculum neutrophilum (strain DSM 2338 / JCM 9278 / NBRC 100436 / V24Sta)</name>
    <name type="common">Thermoproteus neutrophilus</name>
    <dbReference type="NCBI Taxonomy" id="444157"/>
    <lineage>
        <taxon>Archaea</taxon>
        <taxon>Thermoproteota</taxon>
        <taxon>Thermoprotei</taxon>
        <taxon>Thermoproteales</taxon>
        <taxon>Thermoproteaceae</taxon>
        <taxon>Pyrobaculum</taxon>
    </lineage>
</organism>
<dbReference type="Gene3D" id="1.10.10.10">
    <property type="entry name" value="Winged helix-like DNA-binding domain superfamily/Winged helix DNA-binding domain"/>
    <property type="match status" value="1"/>
</dbReference>
<keyword evidence="2" id="KW-1185">Reference proteome</keyword>
<evidence type="ECO:0000313" key="1">
    <source>
        <dbReference type="EMBL" id="ACB40252.1"/>
    </source>
</evidence>
<dbReference type="HOGENOM" id="CLU_1149846_0_0_2"/>
<dbReference type="InterPro" id="IPR036388">
    <property type="entry name" value="WH-like_DNA-bd_sf"/>
</dbReference>
<reference evidence="1" key="1">
    <citation type="submission" date="2008-03" db="EMBL/GenBank/DDBJ databases">
        <title>Complete sequence of Thermoproteus neutrophilus V24Sta.</title>
        <authorList>
            <consortium name="US DOE Joint Genome Institute"/>
            <person name="Copeland A."/>
            <person name="Lucas S."/>
            <person name="Lapidus A."/>
            <person name="Glavina del Rio T."/>
            <person name="Dalin E."/>
            <person name="Tice H."/>
            <person name="Bruce D."/>
            <person name="Goodwin L."/>
            <person name="Pitluck S."/>
            <person name="Sims D."/>
            <person name="Brettin T."/>
            <person name="Detter J.C."/>
            <person name="Han C."/>
            <person name="Kuske C.R."/>
            <person name="Schmutz J."/>
            <person name="Larimer F."/>
            <person name="Land M."/>
            <person name="Hauser L."/>
            <person name="Kyrpides N."/>
            <person name="Mikhailova N."/>
            <person name="Biddle J.F."/>
            <person name="Zhang Z."/>
            <person name="Fitz-Gibbon S.T."/>
            <person name="Lowe T.M."/>
            <person name="Saltikov C."/>
            <person name="House C.H."/>
            <person name="Richardson P."/>
        </authorList>
    </citation>
    <scope>NUCLEOTIDE SEQUENCE [LARGE SCALE GENOMIC DNA]</scope>
    <source>
        <strain evidence="1">V24Sta</strain>
    </source>
</reference>
<gene>
    <name evidence="1" type="ordered locus">Tneu_1326</name>
</gene>
<protein>
    <submittedName>
        <fullName evidence="1">Uncharacterized protein</fullName>
    </submittedName>
</protein>
<evidence type="ECO:0000313" key="2">
    <source>
        <dbReference type="Proteomes" id="UP000001694"/>
    </source>
</evidence>
<dbReference type="SUPFAM" id="SSF46785">
    <property type="entry name" value="Winged helix' DNA-binding domain"/>
    <property type="match status" value="1"/>
</dbReference>
<proteinExistence type="predicted"/>
<dbReference type="Proteomes" id="UP000001694">
    <property type="component" value="Chromosome"/>
</dbReference>